<keyword evidence="3" id="KW-1185">Reference proteome</keyword>
<dbReference type="PROSITE" id="PS50983">
    <property type="entry name" value="FE_B12_PBP"/>
    <property type="match status" value="1"/>
</dbReference>
<feature type="domain" description="Fe/B12 periplasmic-binding" evidence="1">
    <location>
        <begin position="77"/>
        <end position="334"/>
    </location>
</feature>
<dbReference type="InterPro" id="IPR006311">
    <property type="entry name" value="TAT_signal"/>
</dbReference>
<evidence type="ECO:0000313" key="2">
    <source>
        <dbReference type="EMBL" id="VVE00348.1"/>
    </source>
</evidence>
<dbReference type="PANTHER" id="PTHR30535">
    <property type="entry name" value="VITAMIN B12-BINDING PROTEIN"/>
    <property type="match status" value="1"/>
</dbReference>
<proteinExistence type="predicted"/>
<dbReference type="AlphaFoldDB" id="A0A5E4UK30"/>
<sequence>MKTKFDARDAHDTLTRTSSVTSVGVPGNAARRALLTGGMAVAAGAWLSPLASAWAATPAPGANATGPKTGPEAGPKRVVVAGGALTEIVYALGAQDRVVANDLTSLYPEAATKLPKIGYLRTLSAEGVLSLHPDLLLAGAEAGPPNVLTQIAAAGVPVKRFTHGYTAELVRDNIRDVAAAMRLNDDGARVAGRFMADWQKARDEITQRYGKQRRPRVLFILGHTGNQVMVAGQDTAADAMLAYAGADNALSGFTGYRPLTAEAAVAAQPDVLLTTTTGPSSADPAATLLAQPGLANTPAGRAKRVVSFDALYLLGFGPRLPQAVAELAQRVHAA</sequence>
<dbReference type="InterPro" id="IPR002491">
    <property type="entry name" value="ABC_transptr_periplasmic_BD"/>
</dbReference>
<dbReference type="EMBL" id="CABPSK010000002">
    <property type="protein sequence ID" value="VVE00348.1"/>
    <property type="molecule type" value="Genomic_DNA"/>
</dbReference>
<protein>
    <submittedName>
        <fullName evidence="2">Hemin-binding periplasmic protein HmuT</fullName>
    </submittedName>
</protein>
<dbReference type="Proteomes" id="UP000366945">
    <property type="component" value="Unassembled WGS sequence"/>
</dbReference>
<organism evidence="2 3">
    <name type="scientific">Pandoraea pneumonica</name>
    <dbReference type="NCBI Taxonomy" id="2508299"/>
    <lineage>
        <taxon>Bacteria</taxon>
        <taxon>Pseudomonadati</taxon>
        <taxon>Pseudomonadota</taxon>
        <taxon>Betaproteobacteria</taxon>
        <taxon>Burkholderiales</taxon>
        <taxon>Burkholderiaceae</taxon>
        <taxon>Pandoraea</taxon>
    </lineage>
</organism>
<name>A0A5E4UK30_9BURK</name>
<dbReference type="Gene3D" id="3.40.50.1980">
    <property type="entry name" value="Nitrogenase molybdenum iron protein domain"/>
    <property type="match status" value="2"/>
</dbReference>
<dbReference type="InterPro" id="IPR050902">
    <property type="entry name" value="ABC_Transporter_SBP"/>
</dbReference>
<dbReference type="SUPFAM" id="SSF53807">
    <property type="entry name" value="Helical backbone' metal receptor"/>
    <property type="match status" value="1"/>
</dbReference>
<dbReference type="PROSITE" id="PS51318">
    <property type="entry name" value="TAT"/>
    <property type="match status" value="1"/>
</dbReference>
<reference evidence="2 3" key="1">
    <citation type="submission" date="2019-08" db="EMBL/GenBank/DDBJ databases">
        <authorList>
            <person name="Peeters C."/>
        </authorList>
    </citation>
    <scope>NUCLEOTIDE SEQUENCE [LARGE SCALE GENOMIC DNA]</scope>
    <source>
        <strain evidence="2 3">LMG 31114</strain>
    </source>
</reference>
<dbReference type="PANTHER" id="PTHR30535:SF4">
    <property type="entry name" value="HEMIN-BINDING PERIPLASMIC PROTEIN HMUT"/>
    <property type="match status" value="1"/>
</dbReference>
<gene>
    <name evidence="2" type="primary">hmuT</name>
    <name evidence="2" type="ORF">PPN31114_02088</name>
</gene>
<dbReference type="Pfam" id="PF01497">
    <property type="entry name" value="Peripla_BP_2"/>
    <property type="match status" value="1"/>
</dbReference>
<evidence type="ECO:0000313" key="3">
    <source>
        <dbReference type="Proteomes" id="UP000366945"/>
    </source>
</evidence>
<evidence type="ECO:0000259" key="1">
    <source>
        <dbReference type="PROSITE" id="PS50983"/>
    </source>
</evidence>
<accession>A0A5E4UK30</accession>